<reference evidence="2 3" key="1">
    <citation type="submission" date="2011-08" db="EMBL/GenBank/DDBJ databases">
        <authorList>
            <person name="Weinstock G."/>
            <person name="Sodergren E."/>
            <person name="Clifton S."/>
            <person name="Fulton L."/>
            <person name="Fulton B."/>
            <person name="Courtney L."/>
            <person name="Fronick C."/>
            <person name="Harrison M."/>
            <person name="Strong C."/>
            <person name="Farmer C."/>
            <person name="Delahaunty K."/>
            <person name="Markovic C."/>
            <person name="Hall O."/>
            <person name="Minx P."/>
            <person name="Tomlinson C."/>
            <person name="Mitreva M."/>
            <person name="Hou S."/>
            <person name="Chen J."/>
            <person name="Wollam A."/>
            <person name="Pepin K.H."/>
            <person name="Johnson M."/>
            <person name="Bhonagiri V."/>
            <person name="Zhang X."/>
            <person name="Suruliraj S."/>
            <person name="Warren W."/>
            <person name="Chinwalla A."/>
            <person name="Mardis E.R."/>
            <person name="Wilson R.K."/>
        </authorList>
    </citation>
    <scope>NUCLEOTIDE SEQUENCE [LARGE SCALE GENOMIC DNA]</scope>
    <source>
        <strain evidence="2 3">DSM 18206</strain>
    </source>
</reference>
<comment type="caution">
    <text evidence="2">The sequence shown here is derived from an EMBL/GenBank/DDBJ whole genome shotgun (WGS) entry which is preliminary data.</text>
</comment>
<dbReference type="InterPro" id="IPR001387">
    <property type="entry name" value="Cro/C1-type_HTH"/>
</dbReference>
<dbReference type="AlphaFoldDB" id="G6AUH9"/>
<dbReference type="GO" id="GO:0003677">
    <property type="term" value="F:DNA binding"/>
    <property type="evidence" value="ECO:0007669"/>
    <property type="project" value="UniProtKB-KW"/>
</dbReference>
<dbReference type="CDD" id="cd00093">
    <property type="entry name" value="HTH_XRE"/>
    <property type="match status" value="1"/>
</dbReference>
<organism evidence="2 3">
    <name type="scientific">Leyella stercorea DSM 18206</name>
    <dbReference type="NCBI Taxonomy" id="1002367"/>
    <lineage>
        <taxon>Bacteria</taxon>
        <taxon>Pseudomonadati</taxon>
        <taxon>Bacteroidota</taxon>
        <taxon>Bacteroidia</taxon>
        <taxon>Bacteroidales</taxon>
        <taxon>Prevotellaceae</taxon>
        <taxon>Leyella</taxon>
    </lineage>
</organism>
<dbReference type="EMBL" id="AFZZ01000037">
    <property type="protein sequence ID" value="EHJ41907.1"/>
    <property type="molecule type" value="Genomic_DNA"/>
</dbReference>
<dbReference type="GeneID" id="78336147"/>
<dbReference type="PATRIC" id="fig|1002367.3.peg.210"/>
<dbReference type="SMART" id="SM00530">
    <property type="entry name" value="HTH_XRE"/>
    <property type="match status" value="1"/>
</dbReference>
<dbReference type="Gene3D" id="1.10.260.40">
    <property type="entry name" value="lambda repressor-like DNA-binding domains"/>
    <property type="match status" value="1"/>
</dbReference>
<dbReference type="RefSeq" id="WP_007897039.1">
    <property type="nucleotide sequence ID" value="NZ_JH379361.1"/>
</dbReference>
<accession>G6AUH9</accession>
<evidence type="ECO:0000313" key="2">
    <source>
        <dbReference type="EMBL" id="EHJ41907.1"/>
    </source>
</evidence>
<keyword evidence="2" id="KW-0238">DNA-binding</keyword>
<dbReference type="InterPro" id="IPR010982">
    <property type="entry name" value="Lambda_DNA-bd_dom_sf"/>
</dbReference>
<dbReference type="eggNOG" id="COG1396">
    <property type="taxonomic scope" value="Bacteria"/>
</dbReference>
<feature type="domain" description="HTH cro/C1-type" evidence="1">
    <location>
        <begin position="38"/>
        <end position="78"/>
    </location>
</feature>
<evidence type="ECO:0000259" key="1">
    <source>
        <dbReference type="PROSITE" id="PS50943"/>
    </source>
</evidence>
<dbReference type="SUPFAM" id="SSF47413">
    <property type="entry name" value="lambda repressor-like DNA-binding domains"/>
    <property type="match status" value="1"/>
</dbReference>
<sequence length="83" mass="9288">MNNISNIDNTSNASNISKGDINRLKVVLVEQKRTAKWLAEKIGRDPATVSKWCTNIVQPNLDTLRQVAVILDVDIRDLLCPTK</sequence>
<gene>
    <name evidence="2" type="ORF">HMPREF0673_00264</name>
</gene>
<dbReference type="Proteomes" id="UP000004407">
    <property type="component" value="Unassembled WGS sequence"/>
</dbReference>
<evidence type="ECO:0000313" key="3">
    <source>
        <dbReference type="Proteomes" id="UP000004407"/>
    </source>
</evidence>
<dbReference type="Pfam" id="PF13443">
    <property type="entry name" value="HTH_26"/>
    <property type="match status" value="1"/>
</dbReference>
<proteinExistence type="predicted"/>
<dbReference type="PROSITE" id="PS50943">
    <property type="entry name" value="HTH_CROC1"/>
    <property type="match status" value="1"/>
</dbReference>
<dbReference type="HOGENOM" id="CLU_066192_52_0_10"/>
<name>G6AUH9_9BACT</name>
<protein>
    <submittedName>
        <fullName evidence="2">DNA-binding helix-turn-helix protein</fullName>
    </submittedName>
</protein>